<dbReference type="EMBL" id="VFOZ01000001">
    <property type="protein sequence ID" value="TQL98972.1"/>
    <property type="molecule type" value="Genomic_DNA"/>
</dbReference>
<gene>
    <name evidence="2" type="ORF">FB559_4625</name>
</gene>
<organism evidence="2 3">
    <name type="scientific">Actinoallomurus bryophytorum</name>
    <dbReference type="NCBI Taxonomy" id="1490222"/>
    <lineage>
        <taxon>Bacteria</taxon>
        <taxon>Bacillati</taxon>
        <taxon>Actinomycetota</taxon>
        <taxon>Actinomycetes</taxon>
        <taxon>Streptosporangiales</taxon>
        <taxon>Thermomonosporaceae</taxon>
        <taxon>Actinoallomurus</taxon>
    </lineage>
</organism>
<evidence type="ECO:0000256" key="1">
    <source>
        <dbReference type="SAM" id="MobiDB-lite"/>
    </source>
</evidence>
<evidence type="ECO:0000313" key="3">
    <source>
        <dbReference type="Proteomes" id="UP000316096"/>
    </source>
</evidence>
<dbReference type="Pfam" id="PF05800">
    <property type="entry name" value="GvpO"/>
    <property type="match status" value="1"/>
</dbReference>
<name>A0A543CPE7_9ACTN</name>
<proteinExistence type="predicted"/>
<dbReference type="InterPro" id="IPR008634">
    <property type="entry name" value="Gas-vesicle_GvpO"/>
</dbReference>
<dbReference type="GO" id="GO:0031412">
    <property type="term" value="P:gas vesicle organization"/>
    <property type="evidence" value="ECO:0007669"/>
    <property type="project" value="InterPro"/>
</dbReference>
<keyword evidence="3" id="KW-1185">Reference proteome</keyword>
<reference evidence="2 3" key="1">
    <citation type="submission" date="2019-06" db="EMBL/GenBank/DDBJ databases">
        <title>Sequencing the genomes of 1000 actinobacteria strains.</title>
        <authorList>
            <person name="Klenk H.-P."/>
        </authorList>
    </citation>
    <scope>NUCLEOTIDE SEQUENCE [LARGE SCALE GENOMIC DNA]</scope>
    <source>
        <strain evidence="2 3">DSM 102200</strain>
    </source>
</reference>
<comment type="caution">
    <text evidence="2">The sequence shown here is derived from an EMBL/GenBank/DDBJ whole genome shotgun (WGS) entry which is preliminary data.</text>
</comment>
<evidence type="ECO:0000313" key="2">
    <source>
        <dbReference type="EMBL" id="TQL98972.1"/>
    </source>
</evidence>
<sequence length="156" mass="18297">MDSRRPDDRELRDPRIREPDRRVREMRARERPEPRSREPERREPERREPERREPERREPESRERTETGARGPSGEKAAELAADHVATMTGKEPEGIVSLERADRGGWVIGVEVVETRRIPDSTDILAVYEAELDAEGELVAYRRVKRYTRCQVGER</sequence>
<accession>A0A543CPE7</accession>
<feature type="compositionally biased region" description="Basic and acidic residues" evidence="1">
    <location>
        <begin position="1"/>
        <end position="67"/>
    </location>
</feature>
<protein>
    <submittedName>
        <fullName evidence="2">Gas vesicle protein GvpO</fullName>
    </submittedName>
</protein>
<dbReference type="AlphaFoldDB" id="A0A543CPE7"/>
<feature type="region of interest" description="Disordered" evidence="1">
    <location>
        <begin position="1"/>
        <end position="77"/>
    </location>
</feature>
<dbReference type="Proteomes" id="UP000316096">
    <property type="component" value="Unassembled WGS sequence"/>
</dbReference>